<dbReference type="Pfam" id="PF10531">
    <property type="entry name" value="SLBB"/>
    <property type="match status" value="1"/>
</dbReference>
<evidence type="ECO:0000313" key="5">
    <source>
        <dbReference type="Proteomes" id="UP000243650"/>
    </source>
</evidence>
<keyword evidence="2" id="KW-0472">Membrane</keyword>
<feature type="domain" description="Soluble ligand binding" evidence="3">
    <location>
        <begin position="65"/>
        <end position="118"/>
    </location>
</feature>
<dbReference type="EMBL" id="PVNS01000010">
    <property type="protein sequence ID" value="PRO65082.1"/>
    <property type="molecule type" value="Genomic_DNA"/>
</dbReference>
<dbReference type="GO" id="GO:0015628">
    <property type="term" value="P:protein secretion by the type II secretion system"/>
    <property type="evidence" value="ECO:0007669"/>
    <property type="project" value="TreeGrafter"/>
</dbReference>
<dbReference type="Proteomes" id="UP000243650">
    <property type="component" value="Unassembled WGS sequence"/>
</dbReference>
<dbReference type="PANTHER" id="PTHR21180:SF32">
    <property type="entry name" value="ENDONUCLEASE_EXONUCLEASE_PHOSPHATASE FAMILY DOMAIN-CONTAINING PROTEIN 1"/>
    <property type="match status" value="1"/>
</dbReference>
<evidence type="ECO:0000259" key="3">
    <source>
        <dbReference type="Pfam" id="PF10531"/>
    </source>
</evidence>
<dbReference type="InterPro" id="IPR004509">
    <property type="entry name" value="Competence_ComEA_HhH"/>
</dbReference>
<dbReference type="InterPro" id="IPR010994">
    <property type="entry name" value="RuvA_2-like"/>
</dbReference>
<dbReference type="RefSeq" id="WP_105959638.1">
    <property type="nucleotide sequence ID" value="NZ_PVNS01000010.1"/>
</dbReference>
<proteinExistence type="predicted"/>
<evidence type="ECO:0000256" key="1">
    <source>
        <dbReference type="SAM" id="MobiDB-lite"/>
    </source>
</evidence>
<name>A0A2P6MFL3_ALKUR</name>
<comment type="caution">
    <text evidence="4">The sequence shown here is derived from an EMBL/GenBank/DDBJ whole genome shotgun (WGS) entry which is preliminary data.</text>
</comment>
<keyword evidence="2" id="KW-1133">Transmembrane helix</keyword>
<feature type="compositionally biased region" description="Acidic residues" evidence="1">
    <location>
        <begin position="44"/>
        <end position="55"/>
    </location>
</feature>
<accession>A0A2P6MFL3</accession>
<dbReference type="Pfam" id="PF12836">
    <property type="entry name" value="HHH_3"/>
    <property type="match status" value="1"/>
</dbReference>
<dbReference type="InterPro" id="IPR019554">
    <property type="entry name" value="Soluble_ligand-bd"/>
</dbReference>
<dbReference type="NCBIfam" id="TIGR00426">
    <property type="entry name" value="competence protein ComEA helix-hairpin-helix repeat region"/>
    <property type="match status" value="1"/>
</dbReference>
<feature type="transmembrane region" description="Helical" evidence="2">
    <location>
        <begin position="12"/>
        <end position="31"/>
    </location>
</feature>
<dbReference type="Gene3D" id="1.10.150.310">
    <property type="entry name" value="Tex RuvX-like domain-like"/>
    <property type="match status" value="1"/>
</dbReference>
<dbReference type="InterPro" id="IPR051675">
    <property type="entry name" value="Endo/Exo/Phosphatase_dom_1"/>
</dbReference>
<gene>
    <name evidence="4" type="ORF">C6I21_11590</name>
</gene>
<organism evidence="4 5">
    <name type="scientific">Alkalicoccus urumqiensis</name>
    <name type="common">Bacillus urumqiensis</name>
    <dbReference type="NCBI Taxonomy" id="1548213"/>
    <lineage>
        <taxon>Bacteria</taxon>
        <taxon>Bacillati</taxon>
        <taxon>Bacillota</taxon>
        <taxon>Bacilli</taxon>
        <taxon>Bacillales</taxon>
        <taxon>Bacillaceae</taxon>
        <taxon>Alkalicoccus</taxon>
    </lineage>
</organism>
<feature type="region of interest" description="Disordered" evidence="1">
    <location>
        <begin position="39"/>
        <end position="58"/>
    </location>
</feature>
<dbReference type="OrthoDB" id="9790239at2"/>
<sequence>MDRLVLFIKEKGYYLLIPAALLLLYVLFPAGEEDYASLDRPEADAAEENSEETGAEETAAGNAAVYIHGEVVSPGVYAAETGARVEDIIQLAGGLTAEADAGRINLAQRIQDEMQITVPAAGESESGSEEGEEADDGVVIINQADEAAWESLPGIGPSKASAIVQYREENGPFSSVDALVDVPGIGEKTLEQLRPSLRHP</sequence>
<dbReference type="SUPFAM" id="SSF47781">
    <property type="entry name" value="RuvA domain 2-like"/>
    <property type="match status" value="1"/>
</dbReference>
<dbReference type="Gene3D" id="3.10.560.10">
    <property type="entry name" value="Outer membrane lipoprotein wza domain like"/>
    <property type="match status" value="1"/>
</dbReference>
<evidence type="ECO:0000256" key="2">
    <source>
        <dbReference type="SAM" id="Phobius"/>
    </source>
</evidence>
<dbReference type="GO" id="GO:0015627">
    <property type="term" value="C:type II protein secretion system complex"/>
    <property type="evidence" value="ECO:0007669"/>
    <property type="project" value="TreeGrafter"/>
</dbReference>
<dbReference type="AlphaFoldDB" id="A0A2P6MFL3"/>
<protein>
    <submittedName>
        <fullName evidence="4">Competence protein ComEA</fullName>
    </submittedName>
</protein>
<keyword evidence="5" id="KW-1185">Reference proteome</keyword>
<evidence type="ECO:0000313" key="4">
    <source>
        <dbReference type="EMBL" id="PRO65082.1"/>
    </source>
</evidence>
<reference evidence="4 5" key="1">
    <citation type="submission" date="2018-03" db="EMBL/GenBank/DDBJ databases">
        <title>Bacillus urumqiensis sp. nov., a moderately haloalkaliphilic bacterium isolated from a salt lake.</title>
        <authorList>
            <person name="Zhao B."/>
            <person name="Liao Z."/>
        </authorList>
    </citation>
    <scope>NUCLEOTIDE SEQUENCE [LARGE SCALE GENOMIC DNA]</scope>
    <source>
        <strain evidence="4 5">BZ-SZ-XJ18</strain>
    </source>
</reference>
<keyword evidence="2" id="KW-0812">Transmembrane</keyword>
<dbReference type="PANTHER" id="PTHR21180">
    <property type="entry name" value="ENDONUCLEASE/EXONUCLEASE/PHOSPHATASE FAMILY DOMAIN-CONTAINING PROTEIN 1"/>
    <property type="match status" value="1"/>
</dbReference>